<dbReference type="Proteomes" id="UP000799439">
    <property type="component" value="Unassembled WGS sequence"/>
</dbReference>
<dbReference type="InterPro" id="IPR045136">
    <property type="entry name" value="Iah1-like"/>
</dbReference>
<feature type="domain" description="SGNH hydrolase-type esterase" evidence="1">
    <location>
        <begin position="9"/>
        <end position="219"/>
    </location>
</feature>
<evidence type="ECO:0000313" key="3">
    <source>
        <dbReference type="Proteomes" id="UP000799439"/>
    </source>
</evidence>
<evidence type="ECO:0000259" key="1">
    <source>
        <dbReference type="Pfam" id="PF13472"/>
    </source>
</evidence>
<name>A0A9P4MEX2_9PEZI</name>
<dbReference type="Gene3D" id="3.40.50.1110">
    <property type="entry name" value="SGNH hydrolase"/>
    <property type="match status" value="1"/>
</dbReference>
<dbReference type="InterPro" id="IPR036514">
    <property type="entry name" value="SGNH_hydro_sf"/>
</dbReference>
<dbReference type="EMBL" id="ML996089">
    <property type="protein sequence ID" value="KAF2150583.1"/>
    <property type="molecule type" value="Genomic_DNA"/>
</dbReference>
<evidence type="ECO:0000313" key="2">
    <source>
        <dbReference type="EMBL" id="KAF2150583.1"/>
    </source>
</evidence>
<sequence>MAAMDQIVLFGDSLTEFSLDQSFGFSFQAGIQNAYIRRLDVINRGYSGYNTTLCLKVLPYLIAPPSCGRIRIFSIFLGANDARLPNTGSPGQHIDKDQYKKNLSQILDDENLRQHAPKFVLITPPPIEEAMCIETDVKKGFNREKRRTAETTAAYAQVVRDLGRERGVAVVDLWTALMRHAGWDGDSSKPLPGSDQLPPNPVLRRLLHDGLHFNGEVYEILYKEWIKTVSAAYPELAPAALPEVFPNWKDDEAWATFSGPKRIL</sequence>
<dbReference type="AlphaFoldDB" id="A0A9P4MEX2"/>
<proteinExistence type="predicted"/>
<dbReference type="InterPro" id="IPR013830">
    <property type="entry name" value="SGNH_hydro"/>
</dbReference>
<protein>
    <submittedName>
        <fullName evidence="2">SGNH hydrolase</fullName>
    </submittedName>
</protein>
<dbReference type="PANTHER" id="PTHR14209">
    <property type="entry name" value="ISOAMYL ACETATE-HYDROLYZING ESTERASE 1"/>
    <property type="match status" value="1"/>
</dbReference>
<dbReference type="Pfam" id="PF13472">
    <property type="entry name" value="Lipase_GDSL_2"/>
    <property type="match status" value="1"/>
</dbReference>
<reference evidence="2" key="1">
    <citation type="journal article" date="2020" name="Stud. Mycol.">
        <title>101 Dothideomycetes genomes: a test case for predicting lifestyles and emergence of pathogens.</title>
        <authorList>
            <person name="Haridas S."/>
            <person name="Albert R."/>
            <person name="Binder M."/>
            <person name="Bloem J."/>
            <person name="Labutti K."/>
            <person name="Salamov A."/>
            <person name="Andreopoulos B."/>
            <person name="Baker S."/>
            <person name="Barry K."/>
            <person name="Bills G."/>
            <person name="Bluhm B."/>
            <person name="Cannon C."/>
            <person name="Castanera R."/>
            <person name="Culley D."/>
            <person name="Daum C."/>
            <person name="Ezra D."/>
            <person name="Gonzalez J."/>
            <person name="Henrissat B."/>
            <person name="Kuo A."/>
            <person name="Liang C."/>
            <person name="Lipzen A."/>
            <person name="Lutzoni F."/>
            <person name="Magnuson J."/>
            <person name="Mondo S."/>
            <person name="Nolan M."/>
            <person name="Ohm R."/>
            <person name="Pangilinan J."/>
            <person name="Park H.-J."/>
            <person name="Ramirez L."/>
            <person name="Alfaro M."/>
            <person name="Sun H."/>
            <person name="Tritt A."/>
            <person name="Yoshinaga Y."/>
            <person name="Zwiers L.-H."/>
            <person name="Turgeon B."/>
            <person name="Goodwin S."/>
            <person name="Spatafora J."/>
            <person name="Crous P."/>
            <person name="Grigoriev I."/>
        </authorList>
    </citation>
    <scope>NUCLEOTIDE SEQUENCE</scope>
    <source>
        <strain evidence="2">CBS 260.36</strain>
    </source>
</reference>
<accession>A0A9P4MEX2</accession>
<gene>
    <name evidence="2" type="ORF">K461DRAFT_244349</name>
</gene>
<comment type="caution">
    <text evidence="2">The sequence shown here is derived from an EMBL/GenBank/DDBJ whole genome shotgun (WGS) entry which is preliminary data.</text>
</comment>
<dbReference type="PANTHER" id="PTHR14209:SF19">
    <property type="entry name" value="ISOAMYL ACETATE-HYDROLYZING ESTERASE 1 HOMOLOG"/>
    <property type="match status" value="1"/>
</dbReference>
<dbReference type="SUPFAM" id="SSF52266">
    <property type="entry name" value="SGNH hydrolase"/>
    <property type="match status" value="1"/>
</dbReference>
<dbReference type="OrthoDB" id="671439at2759"/>
<dbReference type="CDD" id="cd01838">
    <property type="entry name" value="Isoamyl_acetate_hydrolase_like"/>
    <property type="match status" value="1"/>
</dbReference>
<organism evidence="2 3">
    <name type="scientific">Myriangium duriaei CBS 260.36</name>
    <dbReference type="NCBI Taxonomy" id="1168546"/>
    <lineage>
        <taxon>Eukaryota</taxon>
        <taxon>Fungi</taxon>
        <taxon>Dikarya</taxon>
        <taxon>Ascomycota</taxon>
        <taxon>Pezizomycotina</taxon>
        <taxon>Dothideomycetes</taxon>
        <taxon>Dothideomycetidae</taxon>
        <taxon>Myriangiales</taxon>
        <taxon>Myriangiaceae</taxon>
        <taxon>Myriangium</taxon>
    </lineage>
</organism>
<dbReference type="GO" id="GO:0016787">
    <property type="term" value="F:hydrolase activity"/>
    <property type="evidence" value="ECO:0007669"/>
    <property type="project" value="UniProtKB-KW"/>
</dbReference>
<keyword evidence="2" id="KW-0378">Hydrolase</keyword>
<keyword evidence="3" id="KW-1185">Reference proteome</keyword>